<name>A0A380S617_FIBSU</name>
<dbReference type="PANTHER" id="PTHR30602:SF12">
    <property type="entry name" value="AMINO-ACID ACETYLTRANSFERASE NAGS1, CHLOROPLASTIC-RELATED"/>
    <property type="match status" value="1"/>
</dbReference>
<dbReference type="InterPro" id="IPR016181">
    <property type="entry name" value="Acyl_CoA_acyltransferase"/>
</dbReference>
<comment type="catalytic activity">
    <reaction evidence="6">
        <text>L-glutamate + acetyl-CoA = N-acetyl-L-glutamate + CoA + H(+)</text>
        <dbReference type="Rhea" id="RHEA:24292"/>
        <dbReference type="ChEBI" id="CHEBI:15378"/>
        <dbReference type="ChEBI" id="CHEBI:29985"/>
        <dbReference type="ChEBI" id="CHEBI:44337"/>
        <dbReference type="ChEBI" id="CHEBI:57287"/>
        <dbReference type="ChEBI" id="CHEBI:57288"/>
        <dbReference type="EC" id="2.3.1.1"/>
    </reaction>
</comment>
<dbReference type="PROSITE" id="PS51186">
    <property type="entry name" value="GNAT"/>
    <property type="match status" value="1"/>
</dbReference>
<dbReference type="GO" id="GO:0004042">
    <property type="term" value="F:L-glutamate N-acetyltransferase activity"/>
    <property type="evidence" value="ECO:0007669"/>
    <property type="project" value="InterPro"/>
</dbReference>
<dbReference type="Gene3D" id="3.40.1160.10">
    <property type="entry name" value="Acetylglutamate kinase-like"/>
    <property type="match status" value="1"/>
</dbReference>
<evidence type="ECO:0000256" key="2">
    <source>
        <dbReference type="ARBA" id="ARBA00009145"/>
    </source>
</evidence>
<dbReference type="InterPro" id="IPR036393">
    <property type="entry name" value="AceGlu_kinase-like_sf"/>
</dbReference>
<dbReference type="PIRSF" id="PIRSF000423">
    <property type="entry name" value="ArgA"/>
    <property type="match status" value="1"/>
</dbReference>
<evidence type="ECO:0000256" key="1">
    <source>
        <dbReference type="ARBA" id="ARBA00004925"/>
    </source>
</evidence>
<dbReference type="Pfam" id="PF00696">
    <property type="entry name" value="AA_kinase"/>
    <property type="match status" value="1"/>
</dbReference>
<dbReference type="Gene3D" id="3.40.630.30">
    <property type="match status" value="1"/>
</dbReference>
<evidence type="ECO:0000256" key="3">
    <source>
        <dbReference type="ARBA" id="ARBA00012697"/>
    </source>
</evidence>
<protein>
    <recommendedName>
        <fullName evidence="3">amino-acid N-acetyltransferase</fullName>
        <ecNumber evidence="3">2.3.1.1</ecNumber>
    </recommendedName>
</protein>
<keyword evidence="4" id="KW-0808">Transferase</keyword>
<dbReference type="SUPFAM" id="SSF55729">
    <property type="entry name" value="Acyl-CoA N-acyltransferases (Nat)"/>
    <property type="match status" value="1"/>
</dbReference>
<dbReference type="HAMAP" id="MF_01105">
    <property type="entry name" value="N_acetyl_glu_synth"/>
    <property type="match status" value="1"/>
</dbReference>
<evidence type="ECO:0000313" key="8">
    <source>
        <dbReference type="EMBL" id="SUQ24672.1"/>
    </source>
</evidence>
<evidence type="ECO:0000313" key="9">
    <source>
        <dbReference type="Proteomes" id="UP000255423"/>
    </source>
</evidence>
<dbReference type="PANTHER" id="PTHR30602">
    <property type="entry name" value="AMINO-ACID ACETYLTRANSFERASE"/>
    <property type="match status" value="1"/>
</dbReference>
<evidence type="ECO:0000256" key="4">
    <source>
        <dbReference type="ARBA" id="ARBA00022679"/>
    </source>
</evidence>
<evidence type="ECO:0000256" key="5">
    <source>
        <dbReference type="ARBA" id="ARBA00023315"/>
    </source>
</evidence>
<dbReference type="Pfam" id="PF00583">
    <property type="entry name" value="Acetyltransf_1"/>
    <property type="match status" value="1"/>
</dbReference>
<dbReference type="AlphaFoldDB" id="A0A380S617"/>
<dbReference type="InterPro" id="IPR000182">
    <property type="entry name" value="GNAT_dom"/>
</dbReference>
<gene>
    <name evidence="8" type="ORF">SAMN05661053_2084</name>
</gene>
<organism evidence="8 9">
    <name type="scientific">Fibrobacter succinogenes</name>
    <name type="common">Bacteroides succinogenes</name>
    <dbReference type="NCBI Taxonomy" id="833"/>
    <lineage>
        <taxon>Bacteria</taxon>
        <taxon>Pseudomonadati</taxon>
        <taxon>Fibrobacterota</taxon>
        <taxon>Fibrobacteria</taxon>
        <taxon>Fibrobacterales</taxon>
        <taxon>Fibrobacteraceae</taxon>
        <taxon>Fibrobacter</taxon>
    </lineage>
</organism>
<comment type="similarity">
    <text evidence="2">Belongs to the acetyltransferase family. ArgA subfamily.</text>
</comment>
<dbReference type="GO" id="GO:0005737">
    <property type="term" value="C:cytoplasm"/>
    <property type="evidence" value="ECO:0007669"/>
    <property type="project" value="InterPro"/>
</dbReference>
<proteinExistence type="inferred from homology"/>
<dbReference type="GO" id="GO:0006526">
    <property type="term" value="P:L-arginine biosynthetic process"/>
    <property type="evidence" value="ECO:0007669"/>
    <property type="project" value="UniProtKB-UniPathway"/>
</dbReference>
<reference evidence="8 9" key="1">
    <citation type="submission" date="2017-08" db="EMBL/GenBank/DDBJ databases">
        <authorList>
            <person name="de Groot N.N."/>
        </authorList>
    </citation>
    <scope>NUCLEOTIDE SEQUENCE [LARGE SCALE GENOMIC DNA]</scope>
    <source>
        <strain evidence="8 9">HM2</strain>
    </source>
</reference>
<accession>A0A380S617</accession>
<evidence type="ECO:0000259" key="7">
    <source>
        <dbReference type="PROSITE" id="PS51186"/>
    </source>
</evidence>
<dbReference type="Proteomes" id="UP000255423">
    <property type="component" value="Unassembled WGS sequence"/>
</dbReference>
<dbReference type="InterPro" id="IPR010167">
    <property type="entry name" value="NH2A_AcTrfase"/>
</dbReference>
<keyword evidence="5" id="KW-0012">Acyltransferase</keyword>
<comment type="pathway">
    <text evidence="1">Amino-acid biosynthesis; L-arginine biosynthesis; N(2)-acetyl-L-ornithine from L-glutamate: step 1/4.</text>
</comment>
<dbReference type="SUPFAM" id="SSF53633">
    <property type="entry name" value="Carbamate kinase-like"/>
    <property type="match status" value="1"/>
</dbReference>
<dbReference type="EMBL" id="UHJL01000003">
    <property type="protein sequence ID" value="SUQ24672.1"/>
    <property type="molecule type" value="Genomic_DNA"/>
</dbReference>
<sequence>MSTASDFYSQHFEVAGFIREVFGYMDRFKGQLFVLKIDDSLMDHPMFPVLMRDIALLHKAGIRIIIVPGTRNSIDAQLKAWDLETEFHNGVRLTNEEALPLVEQASLGVAQRIMSHLTASGLSGIQGNWILARSMGVINGIDYMRTGRIERIQRDLLEQLMNEKFVPIIPPIGWNKIGHAYNISSTELATELCKYLKVGKLFFIGSESGIKLEGLVTGKNTKHLEPTDNGLISAMDIDQAKELLELNSDVLDFAQMDYLMNAIHACEAGANRVHLLSGEFQGSVLQEVFSARGDGTMVYANQYSSIRPATIEDIPDILRIMQDYIAKGYLVPRTQDSISEKLEDYVVYSIDNSIHGCGALHAFEDGMAEVAGIAVGANYRKSGIGEAIVRHLISLGRMKGYKTLFLLTTQALDWFYQLGFEDGTVEELPKSKREHYNQKRKSRILMLPLNK</sequence>
<dbReference type="EC" id="2.3.1.1" evidence="3"/>
<dbReference type="NCBIfam" id="TIGR01890">
    <property type="entry name" value="N-Ac-Glu-synth"/>
    <property type="match status" value="1"/>
</dbReference>
<evidence type="ECO:0000256" key="6">
    <source>
        <dbReference type="ARBA" id="ARBA00048372"/>
    </source>
</evidence>
<dbReference type="RefSeq" id="WP_088661353.1">
    <property type="nucleotide sequence ID" value="NZ_UHJL01000003.1"/>
</dbReference>
<dbReference type="CDD" id="cd04301">
    <property type="entry name" value="NAT_SF"/>
    <property type="match status" value="1"/>
</dbReference>
<feature type="domain" description="N-acetyltransferase" evidence="7">
    <location>
        <begin position="304"/>
        <end position="451"/>
    </location>
</feature>
<dbReference type="UniPathway" id="UPA00068">
    <property type="reaction ID" value="UER00106"/>
</dbReference>
<dbReference type="InterPro" id="IPR001048">
    <property type="entry name" value="Asp/Glu/Uridylate_kinase"/>
</dbReference>